<proteinExistence type="predicted"/>
<dbReference type="AlphaFoldDB" id="A0A7X5X5G2"/>
<name>A0A7X5X5G2_STRMQ</name>
<sequence length="205" mass="22463">MTILNRERLFAASLHLRQGDAQQAKAVMLRRDGDRFIAAYDPERASLDTAAVLTRALLSSERITISEVILEGHDPDLTALYGAASKLLLDVEITSGPRTTEPTVKVRSQDPTQATYFIPEDWDLSEALDRLPAAFADARPEVARNLKRIEQAKKDSGGKIDHALDVVAVLVLETDDPDGVYDKVLHLLHQVRTARTTEAAPATAA</sequence>
<protein>
    <submittedName>
        <fullName evidence="1">Uncharacterized protein</fullName>
    </submittedName>
</protein>
<dbReference type="RefSeq" id="WP_167502502.1">
    <property type="nucleotide sequence ID" value="NZ_JAALLH010000001.1"/>
</dbReference>
<comment type="caution">
    <text evidence="1">The sequence shown here is derived from an EMBL/GenBank/DDBJ whole genome shotgun (WGS) entry which is preliminary data.</text>
</comment>
<dbReference type="Proteomes" id="UP000536624">
    <property type="component" value="Unassembled WGS sequence"/>
</dbReference>
<accession>A0A7X5X5G2</accession>
<evidence type="ECO:0000313" key="1">
    <source>
        <dbReference type="EMBL" id="NIY66989.1"/>
    </source>
</evidence>
<evidence type="ECO:0000313" key="2">
    <source>
        <dbReference type="Proteomes" id="UP000536624"/>
    </source>
</evidence>
<organism evidence="1 2">
    <name type="scientific">Streptomyces malaysiensis</name>
    <dbReference type="NCBI Taxonomy" id="92644"/>
    <lineage>
        <taxon>Bacteria</taxon>
        <taxon>Bacillati</taxon>
        <taxon>Actinomycetota</taxon>
        <taxon>Actinomycetes</taxon>
        <taxon>Kitasatosporales</taxon>
        <taxon>Streptomycetaceae</taxon>
        <taxon>Streptomyces</taxon>
        <taxon>Streptomyces violaceusniger group</taxon>
    </lineage>
</organism>
<gene>
    <name evidence="1" type="ORF">SMALB_5027</name>
</gene>
<reference evidence="1 2" key="1">
    <citation type="submission" date="2020-02" db="EMBL/GenBank/DDBJ databases">
        <title>Streptomyces malaysiensis DSM14702 (JHCC583434, PFL_A843) Genome sequencing and assembly.</title>
        <authorList>
            <person name="Samborskyy M."/>
        </authorList>
    </citation>
    <scope>NUCLEOTIDE SEQUENCE [LARGE SCALE GENOMIC DNA]</scope>
    <source>
        <strain evidence="1 2">DSM 14702</strain>
    </source>
</reference>
<dbReference type="EMBL" id="JAALLH010000001">
    <property type="protein sequence ID" value="NIY66989.1"/>
    <property type="molecule type" value="Genomic_DNA"/>
</dbReference>